<evidence type="ECO:0000259" key="11">
    <source>
        <dbReference type="Pfam" id="PF03493"/>
    </source>
</evidence>
<name>A0A5K3FHY8_MESCO</name>
<evidence type="ECO:0000256" key="3">
    <source>
        <dbReference type="ARBA" id="ARBA00022538"/>
    </source>
</evidence>
<dbReference type="InterPro" id="IPR047871">
    <property type="entry name" value="K_chnl_Slo-like"/>
</dbReference>
<dbReference type="AlphaFoldDB" id="A0A5K3FHY8"/>
<evidence type="ECO:0000256" key="10">
    <source>
        <dbReference type="ARBA" id="ARBA00023303"/>
    </source>
</evidence>
<dbReference type="PRINTS" id="PR01449">
    <property type="entry name" value="BKCHANNELA"/>
</dbReference>
<keyword evidence="2" id="KW-0813">Transport</keyword>
<accession>A0A5K3FHY8</accession>
<evidence type="ECO:0000256" key="1">
    <source>
        <dbReference type="ARBA" id="ARBA00004141"/>
    </source>
</evidence>
<dbReference type="Pfam" id="PF03493">
    <property type="entry name" value="BK_channel_a"/>
    <property type="match status" value="1"/>
</dbReference>
<dbReference type="InterPro" id="IPR003929">
    <property type="entry name" value="K_chnl_BK_asu"/>
</dbReference>
<keyword evidence="5" id="KW-0631">Potassium channel</keyword>
<evidence type="ECO:0000313" key="12">
    <source>
        <dbReference type="WBParaSite" id="MCU_007539-RA"/>
    </source>
</evidence>
<feature type="domain" description="Calcium-activated potassium channel BK alpha subunit" evidence="11">
    <location>
        <begin position="21"/>
        <end position="110"/>
    </location>
</feature>
<keyword evidence="3" id="KW-0633">Potassium transport</keyword>
<keyword evidence="10" id="KW-0407">Ion channel</keyword>
<sequence>MQYHNKTYLLNIPNWDWRRGDDAICVAELKLGFLAQNCLAPGFSTLLANLFTMRTYRKSEYQGVNWLNDYMEGAGMEMYTEQFSPSFEKMNFTEAAELCFSRLRLLLIAIQYKGGMEMHIAINPSVSVSCVRWRVISNSR</sequence>
<evidence type="ECO:0000256" key="5">
    <source>
        <dbReference type="ARBA" id="ARBA00022826"/>
    </source>
</evidence>
<protein>
    <submittedName>
        <fullName evidence="12">BK_channel_a domain-containing protein</fullName>
    </submittedName>
</protein>
<dbReference type="WBParaSite" id="MCU_007539-RA">
    <property type="protein sequence ID" value="MCU_007539-RA"/>
    <property type="gene ID" value="MCU_007539"/>
</dbReference>
<evidence type="ECO:0000256" key="8">
    <source>
        <dbReference type="ARBA" id="ARBA00023065"/>
    </source>
</evidence>
<keyword evidence="9" id="KW-0472">Membrane</keyword>
<evidence type="ECO:0000256" key="2">
    <source>
        <dbReference type="ARBA" id="ARBA00022448"/>
    </source>
</evidence>
<evidence type="ECO:0000256" key="6">
    <source>
        <dbReference type="ARBA" id="ARBA00022958"/>
    </source>
</evidence>
<dbReference type="PANTHER" id="PTHR10027">
    <property type="entry name" value="CALCIUM-ACTIVATED POTASSIUM CHANNEL ALPHA CHAIN"/>
    <property type="match status" value="1"/>
</dbReference>
<dbReference type="PANTHER" id="PTHR10027:SF33">
    <property type="entry name" value="CALCIUM-ACTIVATED POTASSIUM CHANNEL SUBUNIT ALPHA-1-RELATED"/>
    <property type="match status" value="1"/>
</dbReference>
<comment type="subcellular location">
    <subcellularLocation>
        <location evidence="1">Membrane</location>
        <topology evidence="1">Multi-pass membrane protein</topology>
    </subcellularLocation>
</comment>
<dbReference type="GO" id="GO:0045211">
    <property type="term" value="C:postsynaptic membrane"/>
    <property type="evidence" value="ECO:0007669"/>
    <property type="project" value="TreeGrafter"/>
</dbReference>
<evidence type="ECO:0000256" key="9">
    <source>
        <dbReference type="ARBA" id="ARBA00023136"/>
    </source>
</evidence>
<keyword evidence="6" id="KW-0630">Potassium</keyword>
<dbReference type="GO" id="GO:0060072">
    <property type="term" value="F:large conductance calcium-activated potassium channel activity"/>
    <property type="evidence" value="ECO:0007669"/>
    <property type="project" value="TreeGrafter"/>
</dbReference>
<keyword evidence="7" id="KW-1133">Transmembrane helix</keyword>
<organism evidence="12">
    <name type="scientific">Mesocestoides corti</name>
    <name type="common">Flatworm</name>
    <dbReference type="NCBI Taxonomy" id="53468"/>
    <lineage>
        <taxon>Eukaryota</taxon>
        <taxon>Metazoa</taxon>
        <taxon>Spiralia</taxon>
        <taxon>Lophotrochozoa</taxon>
        <taxon>Platyhelminthes</taxon>
        <taxon>Cestoda</taxon>
        <taxon>Eucestoda</taxon>
        <taxon>Cyclophyllidea</taxon>
        <taxon>Mesocestoididae</taxon>
        <taxon>Mesocestoides</taxon>
    </lineage>
</organism>
<keyword evidence="8" id="KW-0406">Ion transport</keyword>
<keyword evidence="4" id="KW-0812">Transmembrane</keyword>
<evidence type="ECO:0000256" key="7">
    <source>
        <dbReference type="ARBA" id="ARBA00022989"/>
    </source>
</evidence>
<reference evidence="12" key="1">
    <citation type="submission" date="2019-11" db="UniProtKB">
        <authorList>
            <consortium name="WormBaseParasite"/>
        </authorList>
    </citation>
    <scope>IDENTIFICATION</scope>
</reference>
<evidence type="ECO:0000256" key="4">
    <source>
        <dbReference type="ARBA" id="ARBA00022692"/>
    </source>
</evidence>
<proteinExistence type="predicted"/>